<dbReference type="EMBL" id="CAJVPV010002965">
    <property type="protein sequence ID" value="CAG8540182.1"/>
    <property type="molecule type" value="Genomic_DNA"/>
</dbReference>
<sequence>MTTYVIKTDSFEDSNDSLFSYDARRLKEKNDAIEVTDSGSLVKLMQGLQGQAMF</sequence>
<protein>
    <submittedName>
        <fullName evidence="1">9213_t:CDS:1</fullName>
    </submittedName>
</protein>
<gene>
    <name evidence="1" type="ORF">AMORRO_LOCUS5088</name>
</gene>
<comment type="caution">
    <text evidence="1">The sequence shown here is derived from an EMBL/GenBank/DDBJ whole genome shotgun (WGS) entry which is preliminary data.</text>
</comment>
<accession>A0A9N9APD1</accession>
<name>A0A9N9APD1_9GLOM</name>
<reference evidence="1" key="1">
    <citation type="submission" date="2021-06" db="EMBL/GenBank/DDBJ databases">
        <authorList>
            <person name="Kallberg Y."/>
            <person name="Tangrot J."/>
            <person name="Rosling A."/>
        </authorList>
    </citation>
    <scope>NUCLEOTIDE SEQUENCE</scope>
    <source>
        <strain evidence="1">CL551</strain>
    </source>
</reference>
<dbReference type="AlphaFoldDB" id="A0A9N9APD1"/>
<organism evidence="1 2">
    <name type="scientific">Acaulospora morrowiae</name>
    <dbReference type="NCBI Taxonomy" id="94023"/>
    <lineage>
        <taxon>Eukaryota</taxon>
        <taxon>Fungi</taxon>
        <taxon>Fungi incertae sedis</taxon>
        <taxon>Mucoromycota</taxon>
        <taxon>Glomeromycotina</taxon>
        <taxon>Glomeromycetes</taxon>
        <taxon>Diversisporales</taxon>
        <taxon>Acaulosporaceae</taxon>
        <taxon>Acaulospora</taxon>
    </lineage>
</organism>
<proteinExistence type="predicted"/>
<dbReference type="Proteomes" id="UP000789342">
    <property type="component" value="Unassembled WGS sequence"/>
</dbReference>
<keyword evidence="2" id="KW-1185">Reference proteome</keyword>
<evidence type="ECO:0000313" key="2">
    <source>
        <dbReference type="Proteomes" id="UP000789342"/>
    </source>
</evidence>
<evidence type="ECO:0000313" key="1">
    <source>
        <dbReference type="EMBL" id="CAG8540182.1"/>
    </source>
</evidence>